<dbReference type="Gene3D" id="3.40.366.10">
    <property type="entry name" value="Malonyl-Coenzyme A Acyl Carrier Protein, domain 2"/>
    <property type="match status" value="1"/>
</dbReference>
<keyword evidence="4" id="KW-0597">Phosphoprotein</keyword>
<dbReference type="GO" id="GO:0004315">
    <property type="term" value="F:3-oxoacyl-[acyl-carrier-protein] synthase activity"/>
    <property type="evidence" value="ECO:0007669"/>
    <property type="project" value="InterPro"/>
</dbReference>
<dbReference type="InterPro" id="IPR036736">
    <property type="entry name" value="ACP-like_sf"/>
</dbReference>
<feature type="domain" description="PKS/mFAS DH" evidence="13">
    <location>
        <begin position="891"/>
        <end position="1165"/>
    </location>
</feature>
<keyword evidence="8" id="KW-0012">Acyltransferase</keyword>
<dbReference type="GO" id="GO:0031177">
    <property type="term" value="F:phosphopantetheine binding"/>
    <property type="evidence" value="ECO:0007669"/>
    <property type="project" value="InterPro"/>
</dbReference>
<dbReference type="Pfam" id="PF14765">
    <property type="entry name" value="PS-DH"/>
    <property type="match status" value="1"/>
</dbReference>
<feature type="active site" description="Proton acceptor; for dehydratase activity" evidence="9">
    <location>
        <position position="923"/>
    </location>
</feature>
<dbReference type="InterPro" id="IPR009081">
    <property type="entry name" value="PP-bd_ACP"/>
</dbReference>
<dbReference type="SMART" id="SM00822">
    <property type="entry name" value="PKS_KR"/>
    <property type="match status" value="1"/>
</dbReference>
<keyword evidence="15" id="KW-1185">Reference proteome</keyword>
<evidence type="ECO:0000256" key="1">
    <source>
        <dbReference type="ARBA" id="ARBA00001957"/>
    </source>
</evidence>
<dbReference type="InterPro" id="IPR014030">
    <property type="entry name" value="Ketoacyl_synth_N"/>
</dbReference>
<dbReference type="PROSITE" id="PS52004">
    <property type="entry name" value="KS3_2"/>
    <property type="match status" value="1"/>
</dbReference>
<dbReference type="SMART" id="SM00823">
    <property type="entry name" value="PKS_PP"/>
    <property type="match status" value="1"/>
</dbReference>
<dbReference type="InterPro" id="IPR020807">
    <property type="entry name" value="PKS_DH"/>
</dbReference>
<accession>A0A7W7CQV7</accession>
<dbReference type="Pfam" id="PF00698">
    <property type="entry name" value="Acyl_transf_1"/>
    <property type="match status" value="1"/>
</dbReference>
<dbReference type="SMART" id="SM00825">
    <property type="entry name" value="PKS_KS"/>
    <property type="match status" value="1"/>
</dbReference>
<dbReference type="Gene3D" id="3.40.47.10">
    <property type="match status" value="1"/>
</dbReference>
<feature type="region of interest" description="C-terminal hotdog fold" evidence="9">
    <location>
        <begin position="1030"/>
        <end position="1165"/>
    </location>
</feature>
<feature type="region of interest" description="Disordered" evidence="10">
    <location>
        <begin position="1200"/>
        <end position="1226"/>
    </location>
</feature>
<evidence type="ECO:0000256" key="3">
    <source>
        <dbReference type="ARBA" id="ARBA00022450"/>
    </source>
</evidence>
<dbReference type="GO" id="GO:0004312">
    <property type="term" value="F:fatty acid synthase activity"/>
    <property type="evidence" value="ECO:0007669"/>
    <property type="project" value="TreeGrafter"/>
</dbReference>
<evidence type="ECO:0000256" key="4">
    <source>
        <dbReference type="ARBA" id="ARBA00022553"/>
    </source>
</evidence>
<comment type="cofactor">
    <cofactor evidence="1">
        <name>pantetheine 4'-phosphate</name>
        <dbReference type="ChEBI" id="CHEBI:47942"/>
    </cofactor>
</comment>
<dbReference type="InterPro" id="IPR057326">
    <property type="entry name" value="KR_dom"/>
</dbReference>
<dbReference type="PANTHER" id="PTHR43775">
    <property type="entry name" value="FATTY ACID SYNTHASE"/>
    <property type="match status" value="1"/>
</dbReference>
<keyword evidence="7" id="KW-0511">Multifunctional enzyme</keyword>
<dbReference type="InterPro" id="IPR016039">
    <property type="entry name" value="Thiolase-like"/>
</dbReference>
<evidence type="ECO:0000259" key="13">
    <source>
        <dbReference type="PROSITE" id="PS52019"/>
    </source>
</evidence>
<dbReference type="InterPro" id="IPR042104">
    <property type="entry name" value="PKS_dehydratase_sf"/>
</dbReference>
<dbReference type="Pfam" id="PF02801">
    <property type="entry name" value="Ketoacyl-synt_C"/>
    <property type="match status" value="1"/>
</dbReference>
<evidence type="ECO:0000256" key="2">
    <source>
        <dbReference type="ARBA" id="ARBA00004792"/>
    </source>
</evidence>
<dbReference type="Pfam" id="PF00109">
    <property type="entry name" value="ketoacyl-synt"/>
    <property type="match status" value="1"/>
</dbReference>
<dbReference type="CDD" id="cd00833">
    <property type="entry name" value="PKS"/>
    <property type="match status" value="1"/>
</dbReference>
<dbReference type="InterPro" id="IPR018201">
    <property type="entry name" value="Ketoacyl_synth_AS"/>
</dbReference>
<evidence type="ECO:0000313" key="14">
    <source>
        <dbReference type="EMBL" id="MBB4693047.1"/>
    </source>
</evidence>
<comment type="caution">
    <text evidence="14">The sequence shown here is derived from an EMBL/GenBank/DDBJ whole genome shotgun (WGS) entry which is preliminary data.</text>
</comment>
<keyword evidence="5 14" id="KW-0808">Transferase</keyword>
<dbReference type="SUPFAM" id="SSF47336">
    <property type="entry name" value="ACP-like"/>
    <property type="match status" value="1"/>
</dbReference>
<evidence type="ECO:0000256" key="10">
    <source>
        <dbReference type="SAM" id="MobiDB-lite"/>
    </source>
</evidence>
<dbReference type="SUPFAM" id="SSF53901">
    <property type="entry name" value="Thiolase-like"/>
    <property type="match status" value="1"/>
</dbReference>
<keyword evidence="3" id="KW-0596">Phosphopantetheine</keyword>
<dbReference type="Pfam" id="PF21089">
    <property type="entry name" value="PKS_DH_N"/>
    <property type="match status" value="1"/>
</dbReference>
<dbReference type="SMART" id="SM00827">
    <property type="entry name" value="PKS_AT"/>
    <property type="match status" value="1"/>
</dbReference>
<dbReference type="Pfam" id="PF08990">
    <property type="entry name" value="Docking"/>
    <property type="match status" value="1"/>
</dbReference>
<evidence type="ECO:0000256" key="6">
    <source>
        <dbReference type="ARBA" id="ARBA00023194"/>
    </source>
</evidence>
<dbReference type="InterPro" id="IPR001227">
    <property type="entry name" value="Ac_transferase_dom_sf"/>
</dbReference>
<dbReference type="InterPro" id="IPR020841">
    <property type="entry name" value="PKS_Beta-ketoAc_synthase_dom"/>
</dbReference>
<reference evidence="14 15" key="1">
    <citation type="submission" date="2020-08" db="EMBL/GenBank/DDBJ databases">
        <title>Sequencing the genomes of 1000 actinobacteria strains.</title>
        <authorList>
            <person name="Klenk H.-P."/>
        </authorList>
    </citation>
    <scope>NUCLEOTIDE SEQUENCE [LARGE SCALE GENOMIC DNA]</scope>
    <source>
        <strain evidence="14 15">DSM 45518</strain>
    </source>
</reference>
<dbReference type="InterPro" id="IPR016036">
    <property type="entry name" value="Malonyl_transacylase_ACP-bd"/>
</dbReference>
<dbReference type="RefSeq" id="WP_184951708.1">
    <property type="nucleotide sequence ID" value="NZ_JACHMF010000001.1"/>
</dbReference>
<evidence type="ECO:0000256" key="8">
    <source>
        <dbReference type="ARBA" id="ARBA00023315"/>
    </source>
</evidence>
<dbReference type="Gene3D" id="3.30.70.3290">
    <property type="match status" value="1"/>
</dbReference>
<dbReference type="CDD" id="cd08956">
    <property type="entry name" value="KR_3_FAS_SDR_x"/>
    <property type="match status" value="1"/>
</dbReference>
<dbReference type="InterPro" id="IPR020806">
    <property type="entry name" value="PKS_PP-bd"/>
</dbReference>
<dbReference type="FunFam" id="3.40.47.10:FF:000019">
    <property type="entry name" value="Polyketide synthase type I"/>
    <property type="match status" value="1"/>
</dbReference>
<dbReference type="Gene3D" id="1.10.1200.10">
    <property type="entry name" value="ACP-like"/>
    <property type="match status" value="1"/>
</dbReference>
<dbReference type="SMART" id="SM00826">
    <property type="entry name" value="PKS_DH"/>
    <property type="match status" value="1"/>
</dbReference>
<dbReference type="Pfam" id="PF08659">
    <property type="entry name" value="KR"/>
    <property type="match status" value="1"/>
</dbReference>
<dbReference type="SMART" id="SM01294">
    <property type="entry name" value="PKS_PP_betabranch"/>
    <property type="match status" value="1"/>
</dbReference>
<dbReference type="GO" id="GO:0033068">
    <property type="term" value="P:macrolide biosynthetic process"/>
    <property type="evidence" value="ECO:0007669"/>
    <property type="project" value="UniProtKB-ARBA"/>
</dbReference>
<evidence type="ECO:0000259" key="11">
    <source>
        <dbReference type="PROSITE" id="PS50075"/>
    </source>
</evidence>
<protein>
    <submittedName>
        <fullName evidence="14">Acyl transferase domain-containing protein/acyl carrier protein</fullName>
    </submittedName>
</protein>
<proteinExistence type="predicted"/>
<dbReference type="Pfam" id="PF00550">
    <property type="entry name" value="PP-binding"/>
    <property type="match status" value="1"/>
</dbReference>
<dbReference type="InterPro" id="IPR049552">
    <property type="entry name" value="PKS_DH_N"/>
</dbReference>
<dbReference type="SUPFAM" id="SSF51735">
    <property type="entry name" value="NAD(P)-binding Rossmann-fold domains"/>
    <property type="match status" value="2"/>
</dbReference>
<sequence length="1796" mass="184844">MGNDEKLLEYLKKVTSELHQTRQRLQEAEHADQEPIAVIAMGCRYPGGVTSPAGLWELVAGGVDAISEFPADRGWDTDQLHDDDPDAAGTSYVREGGFVDDVAGFDPALFGISPREALTMDPQQRMLLELAWETAERAGLDPLSLRGKPVGVFAGSGQQDYEYLLAAAPEAAESYLTTATASAVISGRVSYALGLEGPAATVDTACSSSLVALHLAATALRRRECTMAFAGGVMVMATPAPFVAFSRQRGLAPDGRCKPFSESADGTGWSEGGGLLLLERLADARRHNHPVLAVIRGSAVNSDGASNGLTAPNGPSQQRVIRAALADARLTTAQIDVVEGHGTGTVLGDPIEAQAVIATYGQGRPADRPLWLGSIKSNIGHAQAAAGVGGVIKMIEAIRHGLMPRTLHLTEPSSHVDWTAGHVRLLDREVPWPAGPEPRRAGISSFGVSGTNVHVIVEEAPAPTAPAATDPASAVTNASALTDVSGAEADSADAARIVPLVASARDAQALDAQARQLAEAPGEPLDVAYSAATTRAALDYRRVVLAGAEISGTVSPGALSVLFTGQGSQRAGMGDDLAARFPVFAAAYAAAKVDVIGDIDQTGVAQPSIFAFEVALYRLIESWGIKPDYLAGHSIGEIAAAHVAGVLSLEDAKTLVSARARLMQALPAGGVMVAVAAPEDVVRPLLSDGVDIAAINGPASVVLSGAGDAVGAVGTALDCKSTVLNTSHAFHSHLMEPMLDEFAAAISGLTFHQPSIPVVATGDLTEPAYWVSHVRDTVRFADNVQALLDRGVTTFVEVGPDAILTGLGRQISDDATFIALQHRAKPEEHTLVTGVATAWTRGVDVDWTPLLTGGRRIELPTYPFQHRRYWIEPAPGATADLDAAGADPAGHPLLGAVVPAPGTGGVTLTGRLSLRDQPWLADHRIGGATLFPGTGFVELALRAGRETGCDRVAELTIEAPLVLPGRGGVKVQVIAGAADDQGRRPVAVHSRADAAEPWVCHATGLLAPAADLAAGPSPAADLAAWPPPNAEPIVLDDFYAGLTEAGIGYGPVFQGLRAVWRSGDDVYAEVRLPEGAAPEAYGLHPALLDAALHTVTFSSAGSDQATLPFAWSGVTLGVSGATGLRVRLTPVRPGTVALLVADPAGRPVLAVDSLALRTISAEQLDAAAAQKSLFRIEWTPVPVTPAVDLTLADLEPAAPEEGAWKSGAPEGGTPERGAPGGIAPDGTVPDALVLRSAPGTSPAAVRAATHRALAAVQRWLADERLADTRLLVLTQGAAGQNGEDVTDLAGAAVRGLIRSAQTEHPERIVLADTDGTVEPAVLLALDEPQLLVRDGVAHAARLTRAGRGDDIPAGTFGPTGTVLVTGGTGALGALVAEHLTHAYGVRKLLLTSRRGPDAPGAADLQERLAATGAAVRIVACDLADRDAVKALLDGEDVTGVVHAAGVVDDGAIASLTPERLDVVLRAKADSAAHLDELTRDRPLTAFVLFSSAAAVLGSAGQGNYAAANAYLDALAARRRAAGLPAQSLAWGLWSVGGGMSGELAEADLRRLARAGVSPIGAEQGLRLFDAAGAVDAATVVPVNLDLRALGPAEGAAGAMFRSLVRRPARRAADAAPAVDPLVARLAALPAADRLAALTDLVRERAAATLGHPDTTAVEADRAFNDLGFDSLTAVEFRTGLGESTGLRLPATLVFDHPTPVDVARYLLDELGPGDDTAGPAEDDVRRVLAGIPLGRLRDAGLLDALLELGGVTPAGAAAPAEPDGDDESIDDMDTDALISMALGGLDLDDAHSGMGN</sequence>
<dbReference type="Proteomes" id="UP000542742">
    <property type="component" value="Unassembled WGS sequence"/>
</dbReference>
<feature type="active site" description="Proton donor; for dehydratase activity" evidence="9">
    <location>
        <position position="1089"/>
    </location>
</feature>
<dbReference type="SUPFAM" id="SSF52151">
    <property type="entry name" value="FabD/lysophospholipase-like"/>
    <property type="match status" value="1"/>
</dbReference>
<evidence type="ECO:0000256" key="9">
    <source>
        <dbReference type="PROSITE-ProRule" id="PRU01363"/>
    </source>
</evidence>
<dbReference type="InterPro" id="IPR016035">
    <property type="entry name" value="Acyl_Trfase/lysoPLipase"/>
</dbReference>
<dbReference type="PANTHER" id="PTHR43775:SF51">
    <property type="entry name" value="INACTIVE PHENOLPHTHIOCEROL SYNTHESIS POLYKETIDE SYNTHASE TYPE I PKS1-RELATED"/>
    <property type="match status" value="1"/>
</dbReference>
<dbReference type="InterPro" id="IPR050091">
    <property type="entry name" value="PKS_NRPS_Biosynth_Enz"/>
</dbReference>
<dbReference type="InterPro" id="IPR014031">
    <property type="entry name" value="Ketoacyl_synth_C"/>
</dbReference>
<dbReference type="Gene3D" id="3.10.129.110">
    <property type="entry name" value="Polyketide synthase dehydratase"/>
    <property type="match status" value="1"/>
</dbReference>
<dbReference type="PROSITE" id="PS52019">
    <property type="entry name" value="PKS_MFAS_DH"/>
    <property type="match status" value="1"/>
</dbReference>
<evidence type="ECO:0000256" key="5">
    <source>
        <dbReference type="ARBA" id="ARBA00022679"/>
    </source>
</evidence>
<feature type="domain" description="Carrier" evidence="11">
    <location>
        <begin position="1635"/>
        <end position="1710"/>
    </location>
</feature>
<feature type="domain" description="Ketosynthase family 3 (KS3)" evidence="12">
    <location>
        <begin position="33"/>
        <end position="459"/>
    </location>
</feature>
<dbReference type="InterPro" id="IPR032821">
    <property type="entry name" value="PKS_assoc"/>
</dbReference>
<name>A0A7W7CQV7_9ACTN</name>
<dbReference type="PROSITE" id="PS50075">
    <property type="entry name" value="CARRIER"/>
    <property type="match status" value="1"/>
</dbReference>
<dbReference type="Gene3D" id="3.40.50.720">
    <property type="entry name" value="NAD(P)-binding Rossmann-like Domain"/>
    <property type="match status" value="1"/>
</dbReference>
<dbReference type="FunFam" id="1.10.1200.10:FF:000007">
    <property type="entry name" value="Probable polyketide synthase pks17"/>
    <property type="match status" value="1"/>
</dbReference>
<dbReference type="InterPro" id="IPR055123">
    <property type="entry name" value="SpnB-like_Rossmann"/>
</dbReference>
<keyword evidence="6" id="KW-0045">Antibiotic biosynthesis</keyword>
<dbReference type="SUPFAM" id="SSF55048">
    <property type="entry name" value="Probable ACP-binding domain of malonyl-CoA ACP transacylase"/>
    <property type="match status" value="1"/>
</dbReference>
<feature type="region of interest" description="N-terminal hotdog fold" evidence="9">
    <location>
        <begin position="891"/>
        <end position="1013"/>
    </location>
</feature>
<evidence type="ECO:0000259" key="12">
    <source>
        <dbReference type="PROSITE" id="PS52004"/>
    </source>
</evidence>
<dbReference type="EMBL" id="JACHMF010000001">
    <property type="protein sequence ID" value="MBB4693047.1"/>
    <property type="molecule type" value="Genomic_DNA"/>
</dbReference>
<gene>
    <name evidence="14" type="ORF">BKA14_003195</name>
</gene>
<dbReference type="Pfam" id="PF22953">
    <property type="entry name" value="SpnB_Rossmann"/>
    <property type="match status" value="1"/>
</dbReference>
<dbReference type="InterPro" id="IPR015083">
    <property type="entry name" value="NorB/c/GfsB-D-like_docking"/>
</dbReference>
<dbReference type="PROSITE" id="PS00606">
    <property type="entry name" value="KS3_1"/>
    <property type="match status" value="1"/>
</dbReference>
<organism evidence="14 15">
    <name type="scientific">Paractinoplanes abujensis</name>
    <dbReference type="NCBI Taxonomy" id="882441"/>
    <lineage>
        <taxon>Bacteria</taxon>
        <taxon>Bacillati</taxon>
        <taxon>Actinomycetota</taxon>
        <taxon>Actinomycetes</taxon>
        <taxon>Micromonosporales</taxon>
        <taxon>Micromonosporaceae</taxon>
        <taxon>Paractinoplanes</taxon>
    </lineage>
</organism>
<dbReference type="InterPro" id="IPR014043">
    <property type="entry name" value="Acyl_transferase_dom"/>
</dbReference>
<comment type="pathway">
    <text evidence="2">Antibiotic biosynthesis.</text>
</comment>
<dbReference type="InterPro" id="IPR013968">
    <property type="entry name" value="PKS_KR"/>
</dbReference>
<dbReference type="InterPro" id="IPR049900">
    <property type="entry name" value="PKS_mFAS_DH"/>
</dbReference>
<evidence type="ECO:0000313" key="15">
    <source>
        <dbReference type="Proteomes" id="UP000542742"/>
    </source>
</evidence>
<evidence type="ECO:0000256" key="7">
    <source>
        <dbReference type="ARBA" id="ARBA00023268"/>
    </source>
</evidence>
<dbReference type="GO" id="GO:0006633">
    <property type="term" value="P:fatty acid biosynthetic process"/>
    <property type="evidence" value="ECO:0007669"/>
    <property type="project" value="InterPro"/>
</dbReference>
<dbReference type="InterPro" id="IPR049551">
    <property type="entry name" value="PKS_DH_C"/>
</dbReference>
<dbReference type="InterPro" id="IPR036291">
    <property type="entry name" value="NAD(P)-bd_dom_sf"/>
</dbReference>
<dbReference type="Pfam" id="PF16197">
    <property type="entry name" value="KAsynt_C_assoc"/>
    <property type="match status" value="1"/>
</dbReference>